<dbReference type="RefSeq" id="WP_002626804.1">
    <property type="nucleotide sequence ID" value="NZ_ANAH02000009.1"/>
</dbReference>
<protein>
    <recommendedName>
        <fullName evidence="1">DUF2007 domain-containing protein</fullName>
    </recommendedName>
</protein>
<dbReference type="EMBL" id="ANAH02000009">
    <property type="protein sequence ID" value="EPX61914.1"/>
    <property type="molecule type" value="Genomic_DNA"/>
</dbReference>
<dbReference type="Gene3D" id="3.30.70.790">
    <property type="entry name" value="UreE, C-terminal domain"/>
    <property type="match status" value="1"/>
</dbReference>
<gene>
    <name evidence="2" type="ORF">D187_010533</name>
</gene>
<evidence type="ECO:0000259" key="1">
    <source>
        <dbReference type="Pfam" id="PF09413"/>
    </source>
</evidence>
<dbReference type="SUPFAM" id="SSF54913">
    <property type="entry name" value="GlnB-like"/>
    <property type="match status" value="1"/>
</dbReference>
<keyword evidence="3" id="KW-1185">Reference proteome</keyword>
<organism evidence="2 3">
    <name type="scientific">Cystobacter fuscus (strain ATCC 25194 / DSM 2262 / NBRC 100088 / M29)</name>
    <dbReference type="NCBI Taxonomy" id="1242864"/>
    <lineage>
        <taxon>Bacteria</taxon>
        <taxon>Pseudomonadati</taxon>
        <taxon>Myxococcota</taxon>
        <taxon>Myxococcia</taxon>
        <taxon>Myxococcales</taxon>
        <taxon>Cystobacterineae</taxon>
        <taxon>Archangiaceae</taxon>
        <taxon>Cystobacter</taxon>
    </lineage>
</organism>
<accession>S9QKU9</accession>
<dbReference type="InterPro" id="IPR018551">
    <property type="entry name" value="DUF2007"/>
</dbReference>
<name>S9QKU9_CYSF2</name>
<dbReference type="InterPro" id="IPR011322">
    <property type="entry name" value="N-reg_PII-like_a/b"/>
</dbReference>
<evidence type="ECO:0000313" key="2">
    <source>
        <dbReference type="EMBL" id="EPX61914.1"/>
    </source>
</evidence>
<dbReference type="Pfam" id="PF09413">
    <property type="entry name" value="DUF2007"/>
    <property type="match status" value="1"/>
</dbReference>
<sequence>MHTSASESESDLCLLTTCANVVESSAVRSLLDADGIACVVQGEHHSGMLGPAMGGAIIEVRVLVAWKDLERARALLESEVETPEERAAALAAGVEEEAAPPCPVHGEVSTAVCTGCDTFLCARCDVQGSPPRCEDCQERKSAVPDQHWRHRRQLVGWLVLGFMFGIGIL</sequence>
<dbReference type="Proteomes" id="UP000011682">
    <property type="component" value="Unassembled WGS sequence"/>
</dbReference>
<feature type="domain" description="DUF2007" evidence="1">
    <location>
        <begin position="17"/>
        <end position="78"/>
    </location>
</feature>
<dbReference type="AlphaFoldDB" id="S9QKU9"/>
<comment type="caution">
    <text evidence="2">The sequence shown here is derived from an EMBL/GenBank/DDBJ whole genome shotgun (WGS) entry which is preliminary data.</text>
</comment>
<evidence type="ECO:0000313" key="3">
    <source>
        <dbReference type="Proteomes" id="UP000011682"/>
    </source>
</evidence>
<reference evidence="2" key="1">
    <citation type="submission" date="2013-05" db="EMBL/GenBank/DDBJ databases">
        <title>Genome assembly of Cystobacter fuscus DSM 2262.</title>
        <authorList>
            <person name="Sharma G."/>
            <person name="Khatri I."/>
            <person name="Kaur C."/>
            <person name="Mayilraj S."/>
            <person name="Subramanian S."/>
        </authorList>
    </citation>
    <scope>NUCLEOTIDE SEQUENCE [LARGE SCALE GENOMIC DNA]</scope>
    <source>
        <strain evidence="2">DSM 2262</strain>
    </source>
</reference>
<proteinExistence type="predicted"/>